<organism evidence="1 2">
    <name type="scientific">Dendrobium chrysotoxum</name>
    <name type="common">Orchid</name>
    <dbReference type="NCBI Taxonomy" id="161865"/>
    <lineage>
        <taxon>Eukaryota</taxon>
        <taxon>Viridiplantae</taxon>
        <taxon>Streptophyta</taxon>
        <taxon>Embryophyta</taxon>
        <taxon>Tracheophyta</taxon>
        <taxon>Spermatophyta</taxon>
        <taxon>Magnoliopsida</taxon>
        <taxon>Liliopsida</taxon>
        <taxon>Asparagales</taxon>
        <taxon>Orchidaceae</taxon>
        <taxon>Epidendroideae</taxon>
        <taxon>Malaxideae</taxon>
        <taxon>Dendrobiinae</taxon>
        <taxon>Dendrobium</taxon>
    </lineage>
</organism>
<dbReference type="EMBL" id="JAGFBR010000013">
    <property type="protein sequence ID" value="KAH0457101.1"/>
    <property type="molecule type" value="Genomic_DNA"/>
</dbReference>
<protein>
    <submittedName>
        <fullName evidence="1">Uncharacterized protein</fullName>
    </submittedName>
</protein>
<proteinExistence type="predicted"/>
<reference evidence="1 2" key="1">
    <citation type="journal article" date="2021" name="Hortic Res">
        <title>Chromosome-scale assembly of the Dendrobium chrysotoxum genome enhances the understanding of orchid evolution.</title>
        <authorList>
            <person name="Zhang Y."/>
            <person name="Zhang G.Q."/>
            <person name="Zhang D."/>
            <person name="Liu X.D."/>
            <person name="Xu X.Y."/>
            <person name="Sun W.H."/>
            <person name="Yu X."/>
            <person name="Zhu X."/>
            <person name="Wang Z.W."/>
            <person name="Zhao X."/>
            <person name="Zhong W.Y."/>
            <person name="Chen H."/>
            <person name="Yin W.L."/>
            <person name="Huang T."/>
            <person name="Niu S.C."/>
            <person name="Liu Z.J."/>
        </authorList>
    </citation>
    <scope>NUCLEOTIDE SEQUENCE [LARGE SCALE GENOMIC DNA]</scope>
    <source>
        <strain evidence="1">Lindl</strain>
    </source>
</reference>
<comment type="caution">
    <text evidence="1">The sequence shown here is derived from an EMBL/GenBank/DDBJ whole genome shotgun (WGS) entry which is preliminary data.</text>
</comment>
<keyword evidence="2" id="KW-1185">Reference proteome</keyword>
<evidence type="ECO:0000313" key="2">
    <source>
        <dbReference type="Proteomes" id="UP000775213"/>
    </source>
</evidence>
<dbReference type="Proteomes" id="UP000775213">
    <property type="component" value="Unassembled WGS sequence"/>
</dbReference>
<name>A0AAV7GLQ9_DENCH</name>
<gene>
    <name evidence="1" type="ORF">IEQ34_015008</name>
</gene>
<accession>A0AAV7GLQ9</accession>
<sequence>MKLFYDLDYERAFAHRLYYVSNYFMKGITEHSSLISFLDLHPHFFSPRILHGLGSLFGRPIHDLGSSLIARILVEMNITKRYPEAVWLGLEKNISHYKVLGHKKDKCLILNPHLRKIVILKPDPKIDNGLILVGILIRCF</sequence>
<dbReference type="AlphaFoldDB" id="A0AAV7GLQ9"/>
<evidence type="ECO:0000313" key="1">
    <source>
        <dbReference type="EMBL" id="KAH0457101.1"/>
    </source>
</evidence>